<evidence type="ECO:0000313" key="2">
    <source>
        <dbReference type="EMBL" id="QDU12128.1"/>
    </source>
</evidence>
<keyword evidence="1" id="KW-0812">Transmembrane</keyword>
<evidence type="ECO:0000313" key="3">
    <source>
        <dbReference type="Proteomes" id="UP000318384"/>
    </source>
</evidence>
<reference evidence="2 3" key="1">
    <citation type="submission" date="2019-03" db="EMBL/GenBank/DDBJ databases">
        <title>Deep-cultivation of Planctomycetes and their phenomic and genomic characterization uncovers novel biology.</title>
        <authorList>
            <person name="Wiegand S."/>
            <person name="Jogler M."/>
            <person name="Boedeker C."/>
            <person name="Pinto D."/>
            <person name="Vollmers J."/>
            <person name="Rivas-Marin E."/>
            <person name="Kohn T."/>
            <person name="Peeters S.H."/>
            <person name="Heuer A."/>
            <person name="Rast P."/>
            <person name="Oberbeckmann S."/>
            <person name="Bunk B."/>
            <person name="Jeske O."/>
            <person name="Meyerdierks A."/>
            <person name="Storesund J.E."/>
            <person name="Kallscheuer N."/>
            <person name="Luecker S."/>
            <person name="Lage O.M."/>
            <person name="Pohl T."/>
            <person name="Merkel B.J."/>
            <person name="Hornburger P."/>
            <person name="Mueller R.-W."/>
            <person name="Bruemmer F."/>
            <person name="Labrenz M."/>
            <person name="Spormann A.M."/>
            <person name="Op den Camp H."/>
            <person name="Overmann J."/>
            <person name="Amann R."/>
            <person name="Jetten M.S.M."/>
            <person name="Mascher T."/>
            <person name="Medema M.H."/>
            <person name="Devos D.P."/>
            <person name="Kaster A.-K."/>
            <person name="Ovreas L."/>
            <person name="Rohde M."/>
            <person name="Galperin M.Y."/>
            <person name="Jogler C."/>
        </authorList>
    </citation>
    <scope>NUCLEOTIDE SEQUENCE [LARGE SCALE GENOMIC DNA]</scope>
    <source>
        <strain evidence="2 3">V202</strain>
    </source>
</reference>
<dbReference type="Proteomes" id="UP000318384">
    <property type="component" value="Chromosome"/>
</dbReference>
<accession>A0A517X3P6</accession>
<dbReference type="AlphaFoldDB" id="A0A517X3P6"/>
<proteinExistence type="predicted"/>
<name>A0A517X3P6_9PLAN</name>
<dbReference type="EMBL" id="CP037422">
    <property type="protein sequence ID" value="QDU12128.1"/>
    <property type="molecule type" value="Genomic_DNA"/>
</dbReference>
<protein>
    <recommendedName>
        <fullName evidence="4">Prepilin-type N-terminal cleavage/methylation domain-containing protein</fullName>
    </recommendedName>
</protein>
<feature type="transmembrane region" description="Helical" evidence="1">
    <location>
        <begin position="20"/>
        <end position="43"/>
    </location>
</feature>
<evidence type="ECO:0000256" key="1">
    <source>
        <dbReference type="SAM" id="Phobius"/>
    </source>
</evidence>
<organism evidence="2 3">
    <name type="scientific">Gimesia aquarii</name>
    <dbReference type="NCBI Taxonomy" id="2527964"/>
    <lineage>
        <taxon>Bacteria</taxon>
        <taxon>Pseudomonadati</taxon>
        <taxon>Planctomycetota</taxon>
        <taxon>Planctomycetia</taxon>
        <taxon>Planctomycetales</taxon>
        <taxon>Planctomycetaceae</taxon>
        <taxon>Gimesia</taxon>
    </lineage>
</organism>
<keyword evidence="1" id="KW-1133">Transmembrane helix</keyword>
<keyword evidence="3" id="KW-1185">Reference proteome</keyword>
<gene>
    <name evidence="2" type="ORF">V202x_55530</name>
</gene>
<keyword evidence="1" id="KW-0472">Membrane</keyword>
<evidence type="ECO:0008006" key="4">
    <source>
        <dbReference type="Google" id="ProtNLM"/>
    </source>
</evidence>
<sequence length="200" mass="22756">MMQRFIVSSMKTHHGSTPGISLVEVVVAMGIATVLMGISMTIINTVMRTERETSKATWLGSSFYRFSRLIRSDIHAADSLDFLDGDARNSPELTIKKAGNEVVKYHVKGSRIFRFVIRKDQQVHQDTFYLPEGSQAYFFQRKRSNQAGISIDQARQFNIPVQKEVNKNEASTRELSIISIIGHDHRLASIRKKQPEEETK</sequence>